<dbReference type="EC" id="3.1.27.-" evidence="3"/>
<dbReference type="GO" id="GO:0016787">
    <property type="term" value="F:hydrolase activity"/>
    <property type="evidence" value="ECO:0007669"/>
    <property type="project" value="UniProtKB-KW"/>
</dbReference>
<dbReference type="GO" id="GO:0004521">
    <property type="term" value="F:RNA endonuclease activity"/>
    <property type="evidence" value="ECO:0007669"/>
    <property type="project" value="TreeGrafter"/>
</dbReference>
<keyword evidence="2" id="KW-0614">Plasmid</keyword>
<evidence type="ECO:0000313" key="6">
    <source>
        <dbReference type="Proteomes" id="UP000555836"/>
    </source>
</evidence>
<dbReference type="NCBIfam" id="NF007386">
    <property type="entry name" value="PRK09907.1"/>
    <property type="match status" value="1"/>
</dbReference>
<dbReference type="InterPro" id="IPR003477">
    <property type="entry name" value="PemK-like"/>
</dbReference>
<geneLocation type="plasmid" evidence="2">
    <name>pVPE61b</name>
</geneLocation>
<dbReference type="EMBL" id="AP014859">
    <property type="protein sequence ID" value="BAX56780.1"/>
    <property type="molecule type" value="Genomic_DNA"/>
</dbReference>
<keyword evidence="3" id="KW-0378">Hydrolase</keyword>
<protein>
    <submittedName>
        <fullName evidence="3">Endoribonuclease MazF</fullName>
        <ecNumber evidence="3">3.1.27.-</ecNumber>
    </submittedName>
    <submittedName>
        <fullName evidence="2">Programmed cell death toxin MazF</fullName>
    </submittedName>
</protein>
<reference evidence="2" key="1">
    <citation type="journal article" date="2017" name="Infect. Genet. Evol.">
        <title>Plasmid dynamics in Vibrio parahaemolyticus strains related to shrimp Acute Hepatopancreatic Necrosis Syndrome (AHPNS).</title>
        <authorList>
            <person name="Theethakaew C."/>
            <person name="Nakamura S."/>
            <person name="Motooka D."/>
            <person name="Matsuda S."/>
            <person name="Kodama T."/>
            <person name="Chonsin K."/>
            <person name="Suthienkul O."/>
            <person name="Iida T."/>
        </authorList>
    </citation>
    <scope>NUCLEOTIDE SEQUENCE</scope>
    <source>
        <strain evidence="2">VPE61</strain>
        <plasmid evidence="1">pVP2HP</plasmid>
        <plasmid evidence="2">pVPE61b</plasmid>
    </source>
</reference>
<evidence type="ECO:0000313" key="4">
    <source>
        <dbReference type="EMBL" id="QHH12918.1"/>
    </source>
</evidence>
<dbReference type="Proteomes" id="UP000555836">
    <property type="component" value="Unassembled WGS sequence"/>
</dbReference>
<reference evidence="3 6" key="3">
    <citation type="submission" date="2020-04" db="EMBL/GenBank/DDBJ databases">
        <title>Whole-genome sequencing of Vibrio spp. from China reveals different genetic environments of blaCTX-M-14 among diverse lineages.</title>
        <authorList>
            <person name="Zheng Z."/>
            <person name="Ye L."/>
            <person name="Chen S."/>
        </authorList>
    </citation>
    <scope>NUCLEOTIDE SEQUENCE [LARGE SCALE GENOMIC DNA]</scope>
    <source>
        <strain evidence="3 6">Vb0574</strain>
    </source>
</reference>
<dbReference type="AlphaFoldDB" id="A0A1Y1BA95"/>
<geneLocation type="plasmid" evidence="5">
    <name>pvpsd2016-1</name>
</geneLocation>
<evidence type="ECO:0000313" key="5">
    <source>
        <dbReference type="Proteomes" id="UP000464718"/>
    </source>
</evidence>
<accession>A0A1Y1BA95</accession>
<dbReference type="SUPFAM" id="SSF50118">
    <property type="entry name" value="Cell growth inhibitor/plasmid maintenance toxic component"/>
    <property type="match status" value="1"/>
</dbReference>
<evidence type="ECO:0000313" key="3">
    <source>
        <dbReference type="EMBL" id="NMU26769.1"/>
    </source>
</evidence>
<sequence>MTYAVPEKGDVVVMSFNPQSGHEQAGDSRPGLVISPKEFNQATGFALVCPITNQSKGYPFEVEITGSQKTTGVVLADQVKSLDWRARRARVVDSVSNETLGTVRDYVTAIANG</sequence>
<dbReference type="GO" id="GO:0016075">
    <property type="term" value="P:rRNA catabolic process"/>
    <property type="evidence" value="ECO:0007669"/>
    <property type="project" value="TreeGrafter"/>
</dbReference>
<dbReference type="RefSeq" id="WP_023624650.1">
    <property type="nucleotide sequence ID" value="NZ_AP014859.1"/>
</dbReference>
<dbReference type="PANTHER" id="PTHR33988">
    <property type="entry name" value="ENDORIBONUCLEASE MAZF-RELATED"/>
    <property type="match status" value="1"/>
</dbReference>
<dbReference type="PANTHER" id="PTHR33988:SF3">
    <property type="entry name" value="ENDORIBONUCLEASE TOXIN CHPB-RELATED"/>
    <property type="match status" value="1"/>
</dbReference>
<evidence type="ECO:0000313" key="1">
    <source>
        <dbReference type="EMBL" id="BAX56780.1"/>
    </source>
</evidence>
<evidence type="ECO:0000313" key="2">
    <source>
        <dbReference type="EMBL" id="BAX57042.1"/>
    </source>
</evidence>
<dbReference type="GO" id="GO:0003677">
    <property type="term" value="F:DNA binding"/>
    <property type="evidence" value="ECO:0007669"/>
    <property type="project" value="InterPro"/>
</dbReference>
<dbReference type="Proteomes" id="UP000464718">
    <property type="component" value="Plasmid pvpsd2016-1"/>
</dbReference>
<name>A0A1Y1BA95_VIBPH</name>
<proteinExistence type="predicted"/>
<dbReference type="InterPro" id="IPR011067">
    <property type="entry name" value="Plasmid_toxin/cell-grow_inhib"/>
</dbReference>
<dbReference type="EMBL" id="JABCLD010001443">
    <property type="protein sequence ID" value="NMU26769.1"/>
    <property type="molecule type" value="Genomic_DNA"/>
</dbReference>
<geneLocation type="plasmid" evidence="1">
    <name>pVP2HP</name>
</geneLocation>
<reference evidence="4 5" key="2">
    <citation type="submission" date="2018-12" db="EMBL/GenBank/DDBJ databases">
        <title>Genomic insights into the evolutionary origins and pathogenicity of five Vibrio parahaemolyticus strains isolated from the shrimp with acute hepatopancreatic necrosis disease (AHPND).</title>
        <authorList>
            <person name="Yang Q."/>
            <person name="Dong X."/>
            <person name="Xie G."/>
            <person name="Fu S."/>
            <person name="Zou P."/>
            <person name="Sun J."/>
            <person name="Wang Y."/>
            <person name="Huang J."/>
        </authorList>
    </citation>
    <scope>NUCLEOTIDE SEQUENCE [LARGE SCALE GENOMIC DNA]</scope>
    <source>
        <strain evidence="4 5">20160303005-1</strain>
        <plasmid evidence="5">pvpsd2016-1</plasmid>
        <plasmid evidence="4">pVPSD2016-1</plasmid>
    </source>
</reference>
<dbReference type="EMBL" id="AP014861">
    <property type="protein sequence ID" value="BAX57042.1"/>
    <property type="molecule type" value="Genomic_DNA"/>
</dbReference>
<dbReference type="GO" id="GO:0006402">
    <property type="term" value="P:mRNA catabolic process"/>
    <property type="evidence" value="ECO:0007669"/>
    <property type="project" value="TreeGrafter"/>
</dbReference>
<organism evidence="2">
    <name type="scientific">Vibrio parahaemolyticus</name>
    <dbReference type="NCBI Taxonomy" id="670"/>
    <lineage>
        <taxon>Bacteria</taxon>
        <taxon>Pseudomonadati</taxon>
        <taxon>Pseudomonadota</taxon>
        <taxon>Gammaproteobacteria</taxon>
        <taxon>Vibrionales</taxon>
        <taxon>Vibrionaceae</taxon>
        <taxon>Vibrio</taxon>
    </lineage>
</organism>
<geneLocation type="plasmid" evidence="4">
    <name>pVPSD2016-1</name>
</geneLocation>
<dbReference type="Gene3D" id="2.30.30.110">
    <property type="match status" value="1"/>
</dbReference>
<dbReference type="EMBL" id="CP034300">
    <property type="protein sequence ID" value="QHH12918.1"/>
    <property type="molecule type" value="Genomic_DNA"/>
</dbReference>
<gene>
    <name evidence="3" type="primary">mazF</name>
    <name evidence="4" type="ORF">EHC69_26940</name>
    <name evidence="3" type="ORF">HKB21_14195</name>
</gene>
<dbReference type="Pfam" id="PF02452">
    <property type="entry name" value="PemK_toxin"/>
    <property type="match status" value="1"/>
</dbReference>